<gene>
    <name evidence="2" type="ORF">SAMN05216499_103351</name>
</gene>
<dbReference type="OrthoDB" id="4265717at2"/>
<dbReference type="GO" id="GO:0006355">
    <property type="term" value="P:regulation of DNA-templated transcription"/>
    <property type="evidence" value="ECO:0007669"/>
    <property type="project" value="TreeGrafter"/>
</dbReference>
<evidence type="ECO:0000259" key="1">
    <source>
        <dbReference type="Pfam" id="PF01965"/>
    </source>
</evidence>
<reference evidence="2 3" key="1">
    <citation type="submission" date="2016-11" db="EMBL/GenBank/DDBJ databases">
        <authorList>
            <person name="Jaros S."/>
            <person name="Januszkiewicz K."/>
            <person name="Wedrychowicz H."/>
        </authorList>
    </citation>
    <scope>NUCLEOTIDE SEQUENCE [LARGE SCALE GENOMIC DNA]</scope>
    <source>
        <strain evidence="2 3">CGMCC 4.2025</strain>
    </source>
</reference>
<dbReference type="Proteomes" id="UP000184111">
    <property type="component" value="Unassembled WGS sequence"/>
</dbReference>
<dbReference type="RefSeq" id="WP_073495233.1">
    <property type="nucleotide sequence ID" value="NZ_FRBI01000003.1"/>
</dbReference>
<dbReference type="Pfam" id="PF01965">
    <property type="entry name" value="DJ-1_PfpI"/>
    <property type="match status" value="1"/>
</dbReference>
<dbReference type="InterPro" id="IPR002818">
    <property type="entry name" value="DJ-1/PfpI"/>
</dbReference>
<dbReference type="AlphaFoldDB" id="A0A1M6ZJT6"/>
<organism evidence="2 3">
    <name type="scientific">Actinacidiphila paucisporea</name>
    <dbReference type="NCBI Taxonomy" id="310782"/>
    <lineage>
        <taxon>Bacteria</taxon>
        <taxon>Bacillati</taxon>
        <taxon>Actinomycetota</taxon>
        <taxon>Actinomycetes</taxon>
        <taxon>Kitasatosporales</taxon>
        <taxon>Streptomycetaceae</taxon>
        <taxon>Actinacidiphila</taxon>
    </lineage>
</organism>
<dbReference type="STRING" id="310782.SAMN05216499_103351"/>
<sequence length="231" mass="23626">MQIAVLLYEGFTGLDVVGPYEILSRIPEAEVVFTAVEAGPVRTDMASLALTADRPLAEVTSPDLLVVPGGPGTGAALGDASILDWFRAVDPGTTWTTSVCSGSLLLAAAGLLTGRRAASHWIALEHLPSFGAVPSTDRVVFDGKYATAAGVSAGIDLALHLAGRLAGDAVAEAIQLVVEYAPDPPYTTGSPSSAPPELLAALRASDLVVLPPRGAGDCATSHDAPPRLRLP</sequence>
<protein>
    <submittedName>
        <fullName evidence="2">DJ-1/PfpI family protein</fullName>
    </submittedName>
</protein>
<feature type="domain" description="DJ-1/PfpI" evidence="1">
    <location>
        <begin position="2"/>
        <end position="161"/>
    </location>
</feature>
<keyword evidence="3" id="KW-1185">Reference proteome</keyword>
<dbReference type="PANTHER" id="PTHR43130">
    <property type="entry name" value="ARAC-FAMILY TRANSCRIPTIONAL REGULATOR"/>
    <property type="match status" value="1"/>
</dbReference>
<dbReference type="InterPro" id="IPR029062">
    <property type="entry name" value="Class_I_gatase-like"/>
</dbReference>
<dbReference type="SUPFAM" id="SSF52317">
    <property type="entry name" value="Class I glutamine amidotransferase-like"/>
    <property type="match status" value="1"/>
</dbReference>
<proteinExistence type="predicted"/>
<dbReference type="InterPro" id="IPR052158">
    <property type="entry name" value="INH-QAR"/>
</dbReference>
<dbReference type="Gene3D" id="3.40.50.880">
    <property type="match status" value="1"/>
</dbReference>
<dbReference type="EMBL" id="FRBI01000003">
    <property type="protein sequence ID" value="SHL30565.1"/>
    <property type="molecule type" value="Genomic_DNA"/>
</dbReference>
<accession>A0A1M6ZJT6</accession>
<evidence type="ECO:0000313" key="2">
    <source>
        <dbReference type="EMBL" id="SHL30565.1"/>
    </source>
</evidence>
<name>A0A1M6ZJT6_9ACTN</name>
<dbReference type="CDD" id="cd03139">
    <property type="entry name" value="GATase1_PfpI_2"/>
    <property type="match status" value="1"/>
</dbReference>
<evidence type="ECO:0000313" key="3">
    <source>
        <dbReference type="Proteomes" id="UP000184111"/>
    </source>
</evidence>
<dbReference type="PANTHER" id="PTHR43130:SF2">
    <property type="entry name" value="DJ-1_PFPI DOMAIN-CONTAINING PROTEIN"/>
    <property type="match status" value="1"/>
</dbReference>